<dbReference type="PANTHER" id="PTHR15032:SF4">
    <property type="entry name" value="N-ACYL-PHOSPHATIDYLETHANOLAMINE-HYDROLYZING PHOSPHOLIPASE D"/>
    <property type="match status" value="1"/>
</dbReference>
<evidence type="ECO:0000256" key="1">
    <source>
        <dbReference type="SAM" id="SignalP"/>
    </source>
</evidence>
<dbReference type="RefSeq" id="WP_014803428.1">
    <property type="nucleotide sequence ID" value="NC_018020.1"/>
</dbReference>
<protein>
    <recommendedName>
        <fullName evidence="2">Metallo-beta-lactamase domain-containing protein</fullName>
    </recommendedName>
</protein>
<accession>I4B6L5</accession>
<keyword evidence="4" id="KW-1185">Reference proteome</keyword>
<keyword evidence="1" id="KW-0732">Signal</keyword>
<dbReference type="STRING" id="869212.Turpa_2277"/>
<reference evidence="3 4" key="1">
    <citation type="submission" date="2012-06" db="EMBL/GenBank/DDBJ databases">
        <title>The complete chromosome of genome of Turneriella parva DSM 21527.</title>
        <authorList>
            <consortium name="US DOE Joint Genome Institute (JGI-PGF)"/>
            <person name="Lucas S."/>
            <person name="Han J."/>
            <person name="Lapidus A."/>
            <person name="Bruce D."/>
            <person name="Goodwin L."/>
            <person name="Pitluck S."/>
            <person name="Peters L."/>
            <person name="Kyrpides N."/>
            <person name="Mavromatis K."/>
            <person name="Ivanova N."/>
            <person name="Mikhailova N."/>
            <person name="Chertkov O."/>
            <person name="Detter J.C."/>
            <person name="Tapia R."/>
            <person name="Han C."/>
            <person name="Land M."/>
            <person name="Hauser L."/>
            <person name="Markowitz V."/>
            <person name="Cheng J.-F."/>
            <person name="Hugenholtz P."/>
            <person name="Woyke T."/>
            <person name="Wu D."/>
            <person name="Gronow S."/>
            <person name="Wellnitz S."/>
            <person name="Brambilla E."/>
            <person name="Klenk H.-P."/>
            <person name="Eisen J.A."/>
        </authorList>
    </citation>
    <scope>NUCLEOTIDE SEQUENCE [LARGE SCALE GENOMIC DNA]</scope>
    <source>
        <strain evidence="4">ATCC BAA-1111 / DSM 21527 / NCTC 11395 / H</strain>
    </source>
</reference>
<dbReference type="OrthoDB" id="9805728at2"/>
<dbReference type="InterPro" id="IPR036866">
    <property type="entry name" value="RibonucZ/Hydroxyglut_hydro"/>
</dbReference>
<evidence type="ECO:0000313" key="3">
    <source>
        <dbReference type="EMBL" id="AFM12922.1"/>
    </source>
</evidence>
<dbReference type="EMBL" id="CP002959">
    <property type="protein sequence ID" value="AFM12922.1"/>
    <property type="molecule type" value="Genomic_DNA"/>
</dbReference>
<feature type="signal peptide" evidence="1">
    <location>
        <begin position="1"/>
        <end position="19"/>
    </location>
</feature>
<organism evidence="3 4">
    <name type="scientific">Turneriella parva (strain ATCC BAA-1111 / DSM 21527 / NCTC 11395 / H)</name>
    <name type="common">Leptospira parva</name>
    <dbReference type="NCBI Taxonomy" id="869212"/>
    <lineage>
        <taxon>Bacteria</taxon>
        <taxon>Pseudomonadati</taxon>
        <taxon>Spirochaetota</taxon>
        <taxon>Spirochaetia</taxon>
        <taxon>Leptospirales</taxon>
        <taxon>Leptospiraceae</taxon>
        <taxon>Turneriella</taxon>
    </lineage>
</organism>
<dbReference type="InterPro" id="IPR001279">
    <property type="entry name" value="Metallo-B-lactamas"/>
</dbReference>
<gene>
    <name evidence="3" type="ordered locus">Turpa_2277</name>
</gene>
<dbReference type="GO" id="GO:0005737">
    <property type="term" value="C:cytoplasm"/>
    <property type="evidence" value="ECO:0007669"/>
    <property type="project" value="TreeGrafter"/>
</dbReference>
<dbReference type="SUPFAM" id="SSF56281">
    <property type="entry name" value="Metallo-hydrolase/oxidoreductase"/>
    <property type="match status" value="1"/>
</dbReference>
<evidence type="ECO:0000259" key="2">
    <source>
        <dbReference type="Pfam" id="PF12706"/>
    </source>
</evidence>
<dbReference type="Gene3D" id="3.60.15.10">
    <property type="entry name" value="Ribonuclease Z/Hydroxyacylglutathione hydrolase-like"/>
    <property type="match status" value="1"/>
</dbReference>
<sequence>MRPLPLILALATLPHCASAPNLPASDHFNGSVFYNDPPAEHMGALAMARHVMFGRSSNWPGEMRPVGQQEARALKADTIRITFINHATLLIEFGQVAILTDPVWSTRVGPYAWAGPRRATEPGIAFEQLPRITAVVISHNHFDHLDLPTLRRLKTAFDPQFIVPLAVADLIHGEVSPRVTELDWWQSFSGAGYKVVMTPARHNSRRGLFDQDKTLWASYAIFADKTHFVYFAGDTAYGGHFREIRQRLGSPVAALLPIGAYEPNEIMRHAHVNPAEAVRAHRDLASPLSIAMHFGTFNLTAEDIDSPAKDLLNASENAKLKSGEFVVLREGDYRDIRTKEK</sequence>
<name>I4B6L5_TURPD</name>
<proteinExistence type="predicted"/>
<dbReference type="HOGENOM" id="CLU_020884_1_1_12"/>
<dbReference type="KEGG" id="tpx:Turpa_2277"/>
<feature type="chain" id="PRO_5003686367" description="Metallo-beta-lactamase domain-containing protein" evidence="1">
    <location>
        <begin position="20"/>
        <end position="341"/>
    </location>
</feature>
<evidence type="ECO:0000313" key="4">
    <source>
        <dbReference type="Proteomes" id="UP000006048"/>
    </source>
</evidence>
<dbReference type="PANTHER" id="PTHR15032">
    <property type="entry name" value="N-ACYL-PHOSPHATIDYLETHANOLAMINE-HYDROLYZING PHOSPHOLIPASE D"/>
    <property type="match status" value="1"/>
</dbReference>
<feature type="domain" description="Metallo-beta-lactamase" evidence="2">
    <location>
        <begin position="98"/>
        <end position="294"/>
    </location>
</feature>
<dbReference type="Proteomes" id="UP000006048">
    <property type="component" value="Chromosome"/>
</dbReference>
<dbReference type="Pfam" id="PF12706">
    <property type="entry name" value="Lactamase_B_2"/>
    <property type="match status" value="1"/>
</dbReference>
<dbReference type="AlphaFoldDB" id="I4B6L5"/>